<reference evidence="2" key="1">
    <citation type="journal article" date="2023" name="Mol. Phylogenet. Evol.">
        <title>Genome-scale phylogeny and comparative genomics of the fungal order Sordariales.</title>
        <authorList>
            <person name="Hensen N."/>
            <person name="Bonometti L."/>
            <person name="Westerberg I."/>
            <person name="Brannstrom I.O."/>
            <person name="Guillou S."/>
            <person name="Cros-Aarteil S."/>
            <person name="Calhoun S."/>
            <person name="Haridas S."/>
            <person name="Kuo A."/>
            <person name="Mondo S."/>
            <person name="Pangilinan J."/>
            <person name="Riley R."/>
            <person name="LaButti K."/>
            <person name="Andreopoulos B."/>
            <person name="Lipzen A."/>
            <person name="Chen C."/>
            <person name="Yan M."/>
            <person name="Daum C."/>
            <person name="Ng V."/>
            <person name="Clum A."/>
            <person name="Steindorff A."/>
            <person name="Ohm R.A."/>
            <person name="Martin F."/>
            <person name="Silar P."/>
            <person name="Natvig D.O."/>
            <person name="Lalanne C."/>
            <person name="Gautier V."/>
            <person name="Ament-Velasquez S.L."/>
            <person name="Kruys A."/>
            <person name="Hutchinson M.I."/>
            <person name="Powell A.J."/>
            <person name="Barry K."/>
            <person name="Miller A.N."/>
            <person name="Grigoriev I.V."/>
            <person name="Debuchy R."/>
            <person name="Gladieux P."/>
            <person name="Hiltunen Thoren M."/>
            <person name="Johannesson H."/>
        </authorList>
    </citation>
    <scope>NUCLEOTIDE SEQUENCE</scope>
    <source>
        <strain evidence="2">CBS 508.74</strain>
    </source>
</reference>
<protein>
    <recommendedName>
        <fullName evidence="1">N-acetyltransferase domain-containing protein</fullName>
    </recommendedName>
</protein>
<dbReference type="PROSITE" id="PS51186">
    <property type="entry name" value="GNAT"/>
    <property type="match status" value="1"/>
</dbReference>
<dbReference type="EMBL" id="MU853371">
    <property type="protein sequence ID" value="KAK4107604.1"/>
    <property type="molecule type" value="Genomic_DNA"/>
</dbReference>
<evidence type="ECO:0000313" key="2">
    <source>
        <dbReference type="EMBL" id="KAK4107604.1"/>
    </source>
</evidence>
<name>A0AAN6QCH4_9PEZI</name>
<proteinExistence type="predicted"/>
<dbReference type="AlphaFoldDB" id="A0AAN6QCH4"/>
<dbReference type="SUPFAM" id="SSF55729">
    <property type="entry name" value="Acyl-CoA N-acyltransferases (Nat)"/>
    <property type="match status" value="1"/>
</dbReference>
<dbReference type="RefSeq" id="XP_064665174.1">
    <property type="nucleotide sequence ID" value="XM_064816300.1"/>
</dbReference>
<comment type="caution">
    <text evidence="2">The sequence shown here is derived from an EMBL/GenBank/DDBJ whole genome shotgun (WGS) entry which is preliminary data.</text>
</comment>
<evidence type="ECO:0000313" key="3">
    <source>
        <dbReference type="Proteomes" id="UP001302812"/>
    </source>
</evidence>
<dbReference type="InterPro" id="IPR000182">
    <property type="entry name" value="GNAT_dom"/>
</dbReference>
<accession>A0AAN6QCH4</accession>
<gene>
    <name evidence="2" type="ORF">N656DRAFT_785091</name>
</gene>
<keyword evidence="3" id="KW-1185">Reference proteome</keyword>
<dbReference type="InterPro" id="IPR016181">
    <property type="entry name" value="Acyl_CoA_acyltransferase"/>
</dbReference>
<sequence>MTVDDIPELLRIGDAVHPSLPDSDYVFTERIQLFPEGCLILSDRDNNNNNKIYGYAISHPIRHGQPPALDSLLHKIPEDADQYYIHDVAILPELRGRGHATGGIRMLLEEVASRFPTTCLVSVYGTGPFWRRFGFEAVEAVDEALKEKLRNYGGGAVYMSRKNSAAS</sequence>
<dbReference type="GeneID" id="89940425"/>
<dbReference type="CDD" id="cd04301">
    <property type="entry name" value="NAT_SF"/>
    <property type="match status" value="1"/>
</dbReference>
<evidence type="ECO:0000259" key="1">
    <source>
        <dbReference type="PROSITE" id="PS51186"/>
    </source>
</evidence>
<reference evidence="2" key="2">
    <citation type="submission" date="2023-05" db="EMBL/GenBank/DDBJ databases">
        <authorList>
            <consortium name="Lawrence Berkeley National Laboratory"/>
            <person name="Steindorff A."/>
            <person name="Hensen N."/>
            <person name="Bonometti L."/>
            <person name="Westerberg I."/>
            <person name="Brannstrom I.O."/>
            <person name="Guillou S."/>
            <person name="Cros-Aarteil S."/>
            <person name="Calhoun S."/>
            <person name="Haridas S."/>
            <person name="Kuo A."/>
            <person name="Mondo S."/>
            <person name="Pangilinan J."/>
            <person name="Riley R."/>
            <person name="Labutti K."/>
            <person name="Andreopoulos B."/>
            <person name="Lipzen A."/>
            <person name="Chen C."/>
            <person name="Yanf M."/>
            <person name="Daum C."/>
            <person name="Ng V."/>
            <person name="Clum A."/>
            <person name="Ohm R."/>
            <person name="Martin F."/>
            <person name="Silar P."/>
            <person name="Natvig D."/>
            <person name="Lalanne C."/>
            <person name="Gautier V."/>
            <person name="Ament-Velasquez S.L."/>
            <person name="Kruys A."/>
            <person name="Hutchinson M.I."/>
            <person name="Powell A.J."/>
            <person name="Barry K."/>
            <person name="Miller A.N."/>
            <person name="Grigoriev I.V."/>
            <person name="Debuchy R."/>
            <person name="Gladieux P."/>
            <person name="Thoren M.H."/>
            <person name="Johannesson H."/>
        </authorList>
    </citation>
    <scope>NUCLEOTIDE SEQUENCE</scope>
    <source>
        <strain evidence="2">CBS 508.74</strain>
    </source>
</reference>
<dbReference type="GO" id="GO:0016747">
    <property type="term" value="F:acyltransferase activity, transferring groups other than amino-acyl groups"/>
    <property type="evidence" value="ECO:0007669"/>
    <property type="project" value="InterPro"/>
</dbReference>
<organism evidence="2 3">
    <name type="scientific">Canariomyces notabilis</name>
    <dbReference type="NCBI Taxonomy" id="2074819"/>
    <lineage>
        <taxon>Eukaryota</taxon>
        <taxon>Fungi</taxon>
        <taxon>Dikarya</taxon>
        <taxon>Ascomycota</taxon>
        <taxon>Pezizomycotina</taxon>
        <taxon>Sordariomycetes</taxon>
        <taxon>Sordariomycetidae</taxon>
        <taxon>Sordariales</taxon>
        <taxon>Chaetomiaceae</taxon>
        <taxon>Canariomyces</taxon>
    </lineage>
</organism>
<dbReference type="Pfam" id="PF00583">
    <property type="entry name" value="Acetyltransf_1"/>
    <property type="match status" value="1"/>
</dbReference>
<feature type="domain" description="N-acetyltransferase" evidence="1">
    <location>
        <begin position="1"/>
        <end position="164"/>
    </location>
</feature>
<dbReference type="Gene3D" id="3.40.630.30">
    <property type="match status" value="1"/>
</dbReference>
<dbReference type="Proteomes" id="UP001302812">
    <property type="component" value="Unassembled WGS sequence"/>
</dbReference>